<comment type="pathway">
    <text evidence="4 12">Purine metabolism; AMP biosynthesis via salvage pathway; AMP from adenine: step 1/1.</text>
</comment>
<dbReference type="PANTHER" id="PTHR32315:SF3">
    <property type="entry name" value="ADENINE PHOSPHORIBOSYLTRANSFERASE"/>
    <property type="match status" value="1"/>
</dbReference>
<comment type="similarity">
    <text evidence="5 12">Belongs to the purine/pyrimidine phosphoribosyltransferase family.</text>
</comment>
<evidence type="ECO:0000256" key="12">
    <source>
        <dbReference type="HAMAP-Rule" id="MF_00004"/>
    </source>
</evidence>
<dbReference type="NCBIfam" id="NF002636">
    <property type="entry name" value="PRK02304.1-5"/>
    <property type="match status" value="1"/>
</dbReference>
<dbReference type="Pfam" id="PF00156">
    <property type="entry name" value="Pribosyltran"/>
    <property type="match status" value="1"/>
</dbReference>
<dbReference type="InterPro" id="IPR005764">
    <property type="entry name" value="Ade_phspho_trans"/>
</dbReference>
<dbReference type="GO" id="GO:0005737">
    <property type="term" value="C:cytoplasm"/>
    <property type="evidence" value="ECO:0007669"/>
    <property type="project" value="UniProtKB-SubCell"/>
</dbReference>
<comment type="catalytic activity">
    <reaction evidence="1 12">
        <text>AMP + diphosphate = 5-phospho-alpha-D-ribose 1-diphosphate + adenine</text>
        <dbReference type="Rhea" id="RHEA:16609"/>
        <dbReference type="ChEBI" id="CHEBI:16708"/>
        <dbReference type="ChEBI" id="CHEBI:33019"/>
        <dbReference type="ChEBI" id="CHEBI:58017"/>
        <dbReference type="ChEBI" id="CHEBI:456215"/>
        <dbReference type="EC" id="2.4.2.7"/>
    </reaction>
</comment>
<evidence type="ECO:0000256" key="10">
    <source>
        <dbReference type="ARBA" id="ARBA00022679"/>
    </source>
</evidence>
<name>A0A4P2VK89_9ARCH</name>
<dbReference type="PANTHER" id="PTHR32315">
    <property type="entry name" value="ADENINE PHOSPHORIBOSYLTRANSFERASE"/>
    <property type="match status" value="1"/>
</dbReference>
<accession>A0A4P2VK89</accession>
<dbReference type="CDD" id="cd06223">
    <property type="entry name" value="PRTases_typeI"/>
    <property type="match status" value="1"/>
</dbReference>
<dbReference type="GO" id="GO:0006168">
    <property type="term" value="P:adenine salvage"/>
    <property type="evidence" value="ECO:0007669"/>
    <property type="project" value="InterPro"/>
</dbReference>
<dbReference type="InterPro" id="IPR029057">
    <property type="entry name" value="PRTase-like"/>
</dbReference>
<keyword evidence="10 12" id="KW-0808">Transferase</keyword>
<evidence type="ECO:0000256" key="3">
    <source>
        <dbReference type="ARBA" id="ARBA00004496"/>
    </source>
</evidence>
<keyword evidence="11 12" id="KW-0660">Purine salvage</keyword>
<dbReference type="InterPro" id="IPR050054">
    <property type="entry name" value="UPRTase/APRTase"/>
</dbReference>
<dbReference type="SUPFAM" id="SSF53271">
    <property type="entry name" value="PRTase-like"/>
    <property type="match status" value="1"/>
</dbReference>
<evidence type="ECO:0000256" key="11">
    <source>
        <dbReference type="ARBA" id="ARBA00022726"/>
    </source>
</evidence>
<dbReference type="UniPathway" id="UPA00588">
    <property type="reaction ID" value="UER00646"/>
</dbReference>
<dbReference type="Proteomes" id="UP000509448">
    <property type="component" value="Chromosome"/>
</dbReference>
<evidence type="ECO:0000256" key="5">
    <source>
        <dbReference type="ARBA" id="ARBA00008391"/>
    </source>
</evidence>
<feature type="domain" description="Phosphoribosyltransferase" evidence="13">
    <location>
        <begin position="41"/>
        <end position="149"/>
    </location>
</feature>
<organism evidence="14 15">
    <name type="scientific">Conexivisphaera calida</name>
    <dbReference type="NCBI Taxonomy" id="1874277"/>
    <lineage>
        <taxon>Archaea</taxon>
        <taxon>Nitrososphaerota</taxon>
        <taxon>Conexivisphaeria</taxon>
        <taxon>Conexivisphaerales</taxon>
        <taxon>Conexivisphaeraceae</taxon>
        <taxon>Conexivisphaera</taxon>
    </lineage>
</organism>
<evidence type="ECO:0000256" key="2">
    <source>
        <dbReference type="ARBA" id="ARBA00003968"/>
    </source>
</evidence>
<keyword evidence="15" id="KW-1185">Reference proteome</keyword>
<dbReference type="GO" id="GO:0006166">
    <property type="term" value="P:purine ribonucleoside salvage"/>
    <property type="evidence" value="ECO:0007669"/>
    <property type="project" value="UniProtKB-UniRule"/>
</dbReference>
<keyword evidence="9 12" id="KW-0328">Glycosyltransferase</keyword>
<reference evidence="14 15" key="1">
    <citation type="journal article" date="2019" name="ISME J.">
        <title>Isolation and characterization of a thermophilic sulfur- and iron-reducing thaumarchaeote from a terrestrial acidic hot spring.</title>
        <authorList>
            <person name="Kato S."/>
            <person name="Itoh T."/>
            <person name="Yuki M."/>
            <person name="Nagamori M."/>
            <person name="Ohnishi M."/>
            <person name="Uematsu K."/>
            <person name="Suzuki K."/>
            <person name="Takashina T."/>
            <person name="Ohkuma M."/>
        </authorList>
    </citation>
    <scope>NUCLEOTIDE SEQUENCE [LARGE SCALE GENOMIC DNA]</scope>
    <source>
        <strain evidence="14 15">NAS-02</strain>
    </source>
</reference>
<evidence type="ECO:0000313" key="14">
    <source>
        <dbReference type="EMBL" id="BBE41695.1"/>
    </source>
</evidence>
<dbReference type="GO" id="GO:0016208">
    <property type="term" value="F:AMP binding"/>
    <property type="evidence" value="ECO:0007669"/>
    <property type="project" value="TreeGrafter"/>
</dbReference>
<comment type="subcellular location">
    <subcellularLocation>
        <location evidence="3 12">Cytoplasm</location>
    </subcellularLocation>
</comment>
<dbReference type="FunFam" id="3.40.50.2020:FF:000004">
    <property type="entry name" value="Adenine phosphoribosyltransferase"/>
    <property type="match status" value="1"/>
</dbReference>
<proteinExistence type="inferred from homology"/>
<sequence length="176" mass="19383">MSDLGAYLRRYIRDIPDYPTKGVVFRDLTPLFKDATAFRSAIDGLSGRFRDLKIDAVVGVEARGFIVGAPVALALGTGFVPIRKPGKLPWRKRSTSYKLEYGVESMEIHEDAISSGQKVLLVDDLLATGGTARAAAKLIEEMGGTVLGMGFIVELVYLKGRDMLRDYRVESLVRIE</sequence>
<dbReference type="EC" id="2.4.2.7" evidence="7 12"/>
<dbReference type="EMBL" id="AP018732">
    <property type="protein sequence ID" value="BBE41695.1"/>
    <property type="molecule type" value="Genomic_DNA"/>
</dbReference>
<evidence type="ECO:0000256" key="1">
    <source>
        <dbReference type="ARBA" id="ARBA00000868"/>
    </source>
</evidence>
<evidence type="ECO:0000256" key="9">
    <source>
        <dbReference type="ARBA" id="ARBA00022676"/>
    </source>
</evidence>
<protein>
    <recommendedName>
        <fullName evidence="7 12">Adenine phosphoribosyltransferase</fullName>
        <shortName evidence="12">APRT</shortName>
        <ecNumber evidence="7 12">2.4.2.7</ecNumber>
    </recommendedName>
</protein>
<evidence type="ECO:0000256" key="7">
    <source>
        <dbReference type="ARBA" id="ARBA00011893"/>
    </source>
</evidence>
<dbReference type="HAMAP" id="MF_00004">
    <property type="entry name" value="Aden_phosphoribosyltr"/>
    <property type="match status" value="1"/>
</dbReference>
<evidence type="ECO:0000256" key="6">
    <source>
        <dbReference type="ARBA" id="ARBA00011738"/>
    </source>
</evidence>
<keyword evidence="8 12" id="KW-0963">Cytoplasm</keyword>
<comment type="function">
    <text evidence="2 12">Catalyzes a salvage reaction resulting in the formation of AMP, that is energically less costly than de novo synthesis.</text>
</comment>
<dbReference type="KEGG" id="ccai:NAS2_0302"/>
<dbReference type="Gene3D" id="3.40.50.2020">
    <property type="match status" value="1"/>
</dbReference>
<evidence type="ECO:0000259" key="13">
    <source>
        <dbReference type="Pfam" id="PF00156"/>
    </source>
</evidence>
<evidence type="ECO:0000256" key="8">
    <source>
        <dbReference type="ARBA" id="ARBA00022490"/>
    </source>
</evidence>
<dbReference type="AlphaFoldDB" id="A0A4P2VK89"/>
<dbReference type="GO" id="GO:0002055">
    <property type="term" value="F:adenine binding"/>
    <property type="evidence" value="ECO:0007669"/>
    <property type="project" value="TreeGrafter"/>
</dbReference>
<dbReference type="GO" id="GO:0044209">
    <property type="term" value="P:AMP salvage"/>
    <property type="evidence" value="ECO:0007669"/>
    <property type="project" value="UniProtKB-UniRule"/>
</dbReference>
<evidence type="ECO:0000256" key="4">
    <source>
        <dbReference type="ARBA" id="ARBA00004659"/>
    </source>
</evidence>
<dbReference type="InterPro" id="IPR000836">
    <property type="entry name" value="PRTase_dom"/>
</dbReference>
<dbReference type="NCBIfam" id="NF002634">
    <property type="entry name" value="PRK02304.1-3"/>
    <property type="match status" value="1"/>
</dbReference>
<dbReference type="NCBIfam" id="TIGR01090">
    <property type="entry name" value="apt"/>
    <property type="match status" value="1"/>
</dbReference>
<comment type="subunit">
    <text evidence="6 12">Homodimer.</text>
</comment>
<dbReference type="GO" id="GO:0003999">
    <property type="term" value="F:adenine phosphoribosyltransferase activity"/>
    <property type="evidence" value="ECO:0007669"/>
    <property type="project" value="UniProtKB-UniRule"/>
</dbReference>
<gene>
    <name evidence="12" type="primary">apt</name>
    <name evidence="14" type="ORF">NAS2_0302</name>
</gene>
<evidence type="ECO:0000313" key="15">
    <source>
        <dbReference type="Proteomes" id="UP000509448"/>
    </source>
</evidence>